<accession>A0AAC8ZXU9</accession>
<evidence type="ECO:0000313" key="1">
    <source>
        <dbReference type="EMBL" id="ALI53221.1"/>
    </source>
</evidence>
<evidence type="ECO:0000313" key="2">
    <source>
        <dbReference type="Proteomes" id="UP000063930"/>
    </source>
</evidence>
<sequence>MSTSEELLKKIGSDLEIAAKGAQSADKTEIYRRTLNGLRRMHDTQGDIGATQYEAIFAECYHQLLELQKTRSLTTSEIPLLNDLDEYEDYLIGE</sequence>
<proteinExistence type="predicted"/>
<gene>
    <name evidence="1" type="ORF">ALV80_09495</name>
</gene>
<dbReference type="AlphaFoldDB" id="A0AAC8ZXU9"/>
<reference evidence="1 2" key="1">
    <citation type="submission" date="2015-08" db="EMBL/GenBank/DDBJ databases">
        <title>Complete genome sequence of Lactobacillus helveticus CAUH18, a probiotic strain originated from koumiss.</title>
        <authorList>
            <person name="Yang Y."/>
            <person name="Hao Y."/>
        </authorList>
    </citation>
    <scope>NUCLEOTIDE SEQUENCE [LARGE SCALE GENOMIC DNA]</scope>
    <source>
        <strain evidence="1 2">CAUH18</strain>
    </source>
</reference>
<name>A0AAC8ZXU9_LACHE</name>
<protein>
    <submittedName>
        <fullName evidence="1">Uncharacterized protein</fullName>
    </submittedName>
</protein>
<dbReference type="EMBL" id="CP012381">
    <property type="protein sequence ID" value="ALI53221.1"/>
    <property type="molecule type" value="Genomic_DNA"/>
</dbReference>
<dbReference type="Proteomes" id="UP000063930">
    <property type="component" value="Chromosome"/>
</dbReference>
<organism evidence="1 2">
    <name type="scientific">Lactobacillus helveticus</name>
    <name type="common">Lactobacillus suntoryeus</name>
    <dbReference type="NCBI Taxonomy" id="1587"/>
    <lineage>
        <taxon>Bacteria</taxon>
        <taxon>Bacillati</taxon>
        <taxon>Bacillota</taxon>
        <taxon>Bacilli</taxon>
        <taxon>Lactobacillales</taxon>
        <taxon>Lactobacillaceae</taxon>
        <taxon>Lactobacillus</taxon>
    </lineage>
</organism>
<dbReference type="RefSeq" id="WP_054607589.1">
    <property type="nucleotide sequence ID" value="NZ_CP012381.1"/>
</dbReference>